<protein>
    <submittedName>
        <fullName evidence="1">9072_t:CDS:1</fullName>
    </submittedName>
</protein>
<evidence type="ECO:0000313" key="1">
    <source>
        <dbReference type="EMBL" id="CAG8523371.1"/>
    </source>
</evidence>
<name>A0ACA9LD11_9GLOM</name>
<comment type="caution">
    <text evidence="1">The sequence shown here is derived from an EMBL/GenBank/DDBJ whole genome shotgun (WGS) entry which is preliminary data.</text>
</comment>
<reference evidence="1" key="1">
    <citation type="submission" date="2021-06" db="EMBL/GenBank/DDBJ databases">
        <authorList>
            <person name="Kallberg Y."/>
            <person name="Tangrot J."/>
            <person name="Rosling A."/>
        </authorList>
    </citation>
    <scope>NUCLEOTIDE SEQUENCE</scope>
    <source>
        <strain evidence="1">IL203A</strain>
    </source>
</reference>
<organism evidence="1 2">
    <name type="scientific">Dentiscutata heterogama</name>
    <dbReference type="NCBI Taxonomy" id="1316150"/>
    <lineage>
        <taxon>Eukaryota</taxon>
        <taxon>Fungi</taxon>
        <taxon>Fungi incertae sedis</taxon>
        <taxon>Mucoromycota</taxon>
        <taxon>Glomeromycotina</taxon>
        <taxon>Glomeromycetes</taxon>
        <taxon>Diversisporales</taxon>
        <taxon>Gigasporaceae</taxon>
        <taxon>Dentiscutata</taxon>
    </lineage>
</organism>
<dbReference type="Proteomes" id="UP000789702">
    <property type="component" value="Unassembled WGS sequence"/>
</dbReference>
<evidence type="ECO:0000313" key="2">
    <source>
        <dbReference type="Proteomes" id="UP000789702"/>
    </source>
</evidence>
<keyword evidence="2" id="KW-1185">Reference proteome</keyword>
<sequence length="60" mass="6975">VKKKTNTNANEGYTNTNQLVPSNFESIIKQVDKNNQIFSKLRAHGRLSRIKIKELWFTIV</sequence>
<dbReference type="EMBL" id="CAJVPU010003801">
    <property type="protein sequence ID" value="CAG8523371.1"/>
    <property type="molecule type" value="Genomic_DNA"/>
</dbReference>
<feature type="non-terminal residue" evidence="1">
    <location>
        <position position="1"/>
    </location>
</feature>
<accession>A0ACA9LD11</accession>
<gene>
    <name evidence="1" type="ORF">DHETER_LOCUS4026</name>
</gene>
<proteinExistence type="predicted"/>